<dbReference type="Proteomes" id="UP001187192">
    <property type="component" value="Unassembled WGS sequence"/>
</dbReference>
<organism evidence="1 2">
    <name type="scientific">Ficus carica</name>
    <name type="common">Common fig</name>
    <dbReference type="NCBI Taxonomy" id="3494"/>
    <lineage>
        <taxon>Eukaryota</taxon>
        <taxon>Viridiplantae</taxon>
        <taxon>Streptophyta</taxon>
        <taxon>Embryophyta</taxon>
        <taxon>Tracheophyta</taxon>
        <taxon>Spermatophyta</taxon>
        <taxon>Magnoliopsida</taxon>
        <taxon>eudicotyledons</taxon>
        <taxon>Gunneridae</taxon>
        <taxon>Pentapetalae</taxon>
        <taxon>rosids</taxon>
        <taxon>fabids</taxon>
        <taxon>Rosales</taxon>
        <taxon>Moraceae</taxon>
        <taxon>Ficeae</taxon>
        <taxon>Ficus</taxon>
    </lineage>
</organism>
<proteinExistence type="predicted"/>
<evidence type="ECO:0000313" key="2">
    <source>
        <dbReference type="Proteomes" id="UP001187192"/>
    </source>
</evidence>
<evidence type="ECO:0000313" key="1">
    <source>
        <dbReference type="EMBL" id="GMN33160.1"/>
    </source>
</evidence>
<name>A0AA88CV99_FICCA</name>
<dbReference type="AlphaFoldDB" id="A0AA88CV99"/>
<sequence length="107" mass="10336">MQNASHIVIIKDVTVIVFIEDPDLEWGGGPEWNRGDAVGGAGGTVGVDAVGGAGGTVGVDVVGGGTSGAGGDFGLGRLSNGGKQCISLDRHVDGGGGGDGASLLYID</sequence>
<accession>A0AA88CV99</accession>
<comment type="caution">
    <text evidence="1">The sequence shown here is derived from an EMBL/GenBank/DDBJ whole genome shotgun (WGS) entry which is preliminary data.</text>
</comment>
<dbReference type="EMBL" id="BTGU01000004">
    <property type="protein sequence ID" value="GMN33160.1"/>
    <property type="molecule type" value="Genomic_DNA"/>
</dbReference>
<gene>
    <name evidence="1" type="ORF">TIFTF001_003996</name>
</gene>
<reference evidence="1" key="1">
    <citation type="submission" date="2023-07" db="EMBL/GenBank/DDBJ databases">
        <title>draft genome sequence of fig (Ficus carica).</title>
        <authorList>
            <person name="Takahashi T."/>
            <person name="Nishimura K."/>
        </authorList>
    </citation>
    <scope>NUCLEOTIDE SEQUENCE</scope>
</reference>
<protein>
    <submittedName>
        <fullName evidence="1">Uncharacterized protein</fullName>
    </submittedName>
</protein>
<keyword evidence="2" id="KW-1185">Reference proteome</keyword>